<dbReference type="PANTHER" id="PTHR45823:SF1">
    <property type="entry name" value="T-SNARE COILED-COIL HOMOLOGY DOMAIN-CONTAINING PROTEIN"/>
    <property type="match status" value="1"/>
</dbReference>
<dbReference type="AlphaFoldDB" id="A0A4Y2PLJ1"/>
<dbReference type="Gene3D" id="1.20.5.2280">
    <property type="match status" value="1"/>
</dbReference>
<proteinExistence type="predicted"/>
<evidence type="ECO:0008006" key="4">
    <source>
        <dbReference type="Google" id="ProtNLM"/>
    </source>
</evidence>
<evidence type="ECO:0000256" key="1">
    <source>
        <dbReference type="SAM" id="Coils"/>
    </source>
</evidence>
<dbReference type="Proteomes" id="UP000499080">
    <property type="component" value="Unassembled WGS sequence"/>
</dbReference>
<keyword evidence="3" id="KW-1185">Reference proteome</keyword>
<dbReference type="SUPFAM" id="SSF57997">
    <property type="entry name" value="Tropomyosin"/>
    <property type="match status" value="1"/>
</dbReference>
<organism evidence="2 3">
    <name type="scientific">Araneus ventricosus</name>
    <name type="common">Orbweaver spider</name>
    <name type="synonym">Epeira ventricosa</name>
    <dbReference type="NCBI Taxonomy" id="182803"/>
    <lineage>
        <taxon>Eukaryota</taxon>
        <taxon>Metazoa</taxon>
        <taxon>Ecdysozoa</taxon>
        <taxon>Arthropoda</taxon>
        <taxon>Chelicerata</taxon>
        <taxon>Arachnida</taxon>
        <taxon>Araneae</taxon>
        <taxon>Araneomorphae</taxon>
        <taxon>Entelegynae</taxon>
        <taxon>Araneoidea</taxon>
        <taxon>Araneidae</taxon>
        <taxon>Araneus</taxon>
    </lineage>
</organism>
<dbReference type="PANTHER" id="PTHR45823">
    <property type="entry name" value="T-SNARE COILED-COIL HOMOLOGY DOMAIN-CONTAINING PROTEIN"/>
    <property type="match status" value="1"/>
</dbReference>
<name>A0A4Y2PLJ1_ARAVE</name>
<dbReference type="OrthoDB" id="8300685at2759"/>
<protein>
    <recommendedName>
        <fullName evidence="4">t-SNARE coiled-coil homology domain-containing protein</fullName>
    </recommendedName>
</protein>
<evidence type="ECO:0000313" key="2">
    <source>
        <dbReference type="EMBL" id="GBN52164.1"/>
    </source>
</evidence>
<sequence>MTEMEGKFEELLAFMKEMKEGQEEMKQRQEDMQTNILNVIITKVDAIVEKVEKNEERLGKVERKFDTIEEKFDAIEDKVDTIQQNFGKLEQEIDKLKKVERIHEGFEDYTENRIQNSREPEIIKNVPVIAKPSMKLSTYDGKTSWQVYKTQFSIIAEANGSGSITKARQLAASLRAETADILRTIPEDQQLNFEILSSALELRFDEKCFKDYSRLQLKTHQQRPNETLQELAMDIERLSHLAFSDCSTEVRETSPLQYLIDSARDLEIQKAL</sequence>
<evidence type="ECO:0000313" key="3">
    <source>
        <dbReference type="Proteomes" id="UP000499080"/>
    </source>
</evidence>
<accession>A0A4Y2PLJ1</accession>
<reference evidence="2 3" key="1">
    <citation type="journal article" date="2019" name="Sci. Rep.">
        <title>Orb-weaving spider Araneus ventricosus genome elucidates the spidroin gene catalogue.</title>
        <authorList>
            <person name="Kono N."/>
            <person name="Nakamura H."/>
            <person name="Ohtoshi R."/>
            <person name="Moran D.A.P."/>
            <person name="Shinohara A."/>
            <person name="Yoshida Y."/>
            <person name="Fujiwara M."/>
            <person name="Mori M."/>
            <person name="Tomita M."/>
            <person name="Arakawa K."/>
        </authorList>
    </citation>
    <scope>NUCLEOTIDE SEQUENCE [LARGE SCALE GENOMIC DNA]</scope>
</reference>
<dbReference type="EMBL" id="BGPR01011615">
    <property type="protein sequence ID" value="GBN52164.1"/>
    <property type="molecule type" value="Genomic_DNA"/>
</dbReference>
<comment type="caution">
    <text evidence="2">The sequence shown here is derived from an EMBL/GenBank/DDBJ whole genome shotgun (WGS) entry which is preliminary data.</text>
</comment>
<keyword evidence="1" id="KW-0175">Coiled coil</keyword>
<feature type="coiled-coil region" evidence="1">
    <location>
        <begin position="15"/>
        <end position="99"/>
    </location>
</feature>
<gene>
    <name evidence="2" type="ORF">AVEN_106181_1</name>
</gene>